<dbReference type="EMBL" id="VJMJ01000140">
    <property type="protein sequence ID" value="KAF0731787.1"/>
    <property type="molecule type" value="Genomic_DNA"/>
</dbReference>
<evidence type="ECO:0000313" key="2">
    <source>
        <dbReference type="EMBL" id="KAF0731787.1"/>
    </source>
</evidence>
<keyword evidence="1" id="KW-0812">Transmembrane</keyword>
<feature type="transmembrane region" description="Helical" evidence="1">
    <location>
        <begin position="144"/>
        <end position="163"/>
    </location>
</feature>
<keyword evidence="3" id="KW-1185">Reference proteome</keyword>
<reference evidence="2 3" key="1">
    <citation type="submission" date="2019-07" db="EMBL/GenBank/DDBJ databases">
        <title>Genomics analysis of Aphanomyces spp. identifies a new class of oomycete effector associated with host adaptation.</title>
        <authorList>
            <person name="Gaulin E."/>
        </authorList>
    </citation>
    <scope>NUCLEOTIDE SEQUENCE [LARGE SCALE GENOMIC DNA]</scope>
    <source>
        <strain evidence="2 3">ATCC 201684</strain>
    </source>
</reference>
<proteinExistence type="predicted"/>
<feature type="transmembrane region" description="Helical" evidence="1">
    <location>
        <begin position="175"/>
        <end position="195"/>
    </location>
</feature>
<feature type="transmembrane region" description="Helical" evidence="1">
    <location>
        <begin position="79"/>
        <end position="100"/>
    </location>
</feature>
<evidence type="ECO:0000313" key="3">
    <source>
        <dbReference type="Proteomes" id="UP000481153"/>
    </source>
</evidence>
<dbReference type="PANTHER" id="PTHR12242">
    <property type="entry name" value="OS02G0130600 PROTEIN-RELATED"/>
    <property type="match status" value="1"/>
</dbReference>
<name>A0A6G0WW88_9STRA</name>
<organism evidence="2 3">
    <name type="scientific">Aphanomyces euteiches</name>
    <dbReference type="NCBI Taxonomy" id="100861"/>
    <lineage>
        <taxon>Eukaryota</taxon>
        <taxon>Sar</taxon>
        <taxon>Stramenopiles</taxon>
        <taxon>Oomycota</taxon>
        <taxon>Saprolegniomycetes</taxon>
        <taxon>Saprolegniales</taxon>
        <taxon>Verrucalvaceae</taxon>
        <taxon>Aphanomyces</taxon>
    </lineage>
</organism>
<keyword evidence="1" id="KW-0472">Membrane</keyword>
<keyword evidence="1" id="KW-1133">Transmembrane helix</keyword>
<dbReference type="GO" id="GO:0016020">
    <property type="term" value="C:membrane"/>
    <property type="evidence" value="ECO:0007669"/>
    <property type="project" value="TreeGrafter"/>
</dbReference>
<evidence type="ECO:0000256" key="1">
    <source>
        <dbReference type="SAM" id="Phobius"/>
    </source>
</evidence>
<feature type="transmembrane region" description="Helical" evidence="1">
    <location>
        <begin position="215"/>
        <end position="232"/>
    </location>
</feature>
<feature type="transmembrane region" description="Helical" evidence="1">
    <location>
        <begin position="112"/>
        <end position="132"/>
    </location>
</feature>
<protein>
    <recommendedName>
        <fullName evidence="4">FAR-17a/AIG1-like protein</fullName>
    </recommendedName>
</protein>
<dbReference type="Proteomes" id="UP000481153">
    <property type="component" value="Unassembled WGS sequence"/>
</dbReference>
<feature type="transmembrane region" description="Helical" evidence="1">
    <location>
        <begin position="46"/>
        <end position="67"/>
    </location>
</feature>
<gene>
    <name evidence="2" type="ORF">Ae201684_011088</name>
</gene>
<evidence type="ECO:0008006" key="4">
    <source>
        <dbReference type="Google" id="ProtNLM"/>
    </source>
</evidence>
<dbReference type="VEuPathDB" id="FungiDB:AeMF1_001037"/>
<dbReference type="PANTHER" id="PTHR12242:SF22">
    <property type="entry name" value="OS02G0130600 PROTEIN"/>
    <property type="match status" value="1"/>
</dbReference>
<accession>A0A6G0WW88</accession>
<feature type="transmembrane region" description="Helical" evidence="1">
    <location>
        <begin position="6"/>
        <end position="25"/>
    </location>
</feature>
<comment type="caution">
    <text evidence="2">The sequence shown here is derived from an EMBL/GenBank/DDBJ whole genome shotgun (WGS) entry which is preliminary data.</text>
</comment>
<dbReference type="AlphaFoldDB" id="A0A6G0WW88"/>
<sequence>MVEAVVWQSIVIAAMLAIGFGVAAFRLATIPRPNYAILVKLYPKSVLLLLLRILTLLLFVAVFVVSLNRSNFHDMVYYTYWNFTIQTIYVLAAIIHQLATWSQPRPVHANQVLNVLWDVAFPSCILVVGVYWGVLYTPAKVIPWTTYVVHGGNLGLLFLEFAFNEYLIQRNNLKFVVMWPALYGAVTWITMATGLNSVWPYDLLDVSKPLAPLKWFGIVAGHVVAFGVALLLSSAKLRLVPAPPEDNKNGNPIVAKTLIDFV</sequence>